<reference evidence="2 3" key="1">
    <citation type="submission" date="2024-02" db="EMBL/GenBank/DDBJ databases">
        <title>de novo genome assembly of Solanum bulbocastanum strain 11H21.</title>
        <authorList>
            <person name="Hosaka A.J."/>
        </authorList>
    </citation>
    <scope>NUCLEOTIDE SEQUENCE [LARGE SCALE GENOMIC DNA]</scope>
    <source>
        <tissue evidence="2">Young leaves</tissue>
    </source>
</reference>
<evidence type="ECO:0000256" key="1">
    <source>
        <dbReference type="SAM" id="MobiDB-lite"/>
    </source>
</evidence>
<protein>
    <submittedName>
        <fullName evidence="2">Uncharacterized protein</fullName>
    </submittedName>
</protein>
<dbReference type="AlphaFoldDB" id="A0AAN8YCF4"/>
<dbReference type="EMBL" id="JBANQN010000006">
    <property type="protein sequence ID" value="KAK6786461.1"/>
    <property type="molecule type" value="Genomic_DNA"/>
</dbReference>
<feature type="compositionally biased region" description="Basic and acidic residues" evidence="1">
    <location>
        <begin position="81"/>
        <end position="97"/>
    </location>
</feature>
<proteinExistence type="predicted"/>
<feature type="region of interest" description="Disordered" evidence="1">
    <location>
        <begin position="81"/>
        <end position="127"/>
    </location>
</feature>
<gene>
    <name evidence="2" type="ORF">RDI58_014986</name>
</gene>
<feature type="compositionally biased region" description="Basic and acidic residues" evidence="1">
    <location>
        <begin position="108"/>
        <end position="127"/>
    </location>
</feature>
<name>A0AAN8YCF4_SOLBU</name>
<organism evidence="2 3">
    <name type="scientific">Solanum bulbocastanum</name>
    <name type="common">Wild potato</name>
    <dbReference type="NCBI Taxonomy" id="147425"/>
    <lineage>
        <taxon>Eukaryota</taxon>
        <taxon>Viridiplantae</taxon>
        <taxon>Streptophyta</taxon>
        <taxon>Embryophyta</taxon>
        <taxon>Tracheophyta</taxon>
        <taxon>Spermatophyta</taxon>
        <taxon>Magnoliopsida</taxon>
        <taxon>eudicotyledons</taxon>
        <taxon>Gunneridae</taxon>
        <taxon>Pentapetalae</taxon>
        <taxon>asterids</taxon>
        <taxon>lamiids</taxon>
        <taxon>Solanales</taxon>
        <taxon>Solanaceae</taxon>
        <taxon>Solanoideae</taxon>
        <taxon>Solaneae</taxon>
        <taxon>Solanum</taxon>
    </lineage>
</organism>
<evidence type="ECO:0000313" key="2">
    <source>
        <dbReference type="EMBL" id="KAK6786461.1"/>
    </source>
</evidence>
<keyword evidence="3" id="KW-1185">Reference proteome</keyword>
<comment type="caution">
    <text evidence="2">The sequence shown here is derived from an EMBL/GenBank/DDBJ whole genome shotgun (WGS) entry which is preliminary data.</text>
</comment>
<evidence type="ECO:0000313" key="3">
    <source>
        <dbReference type="Proteomes" id="UP001371456"/>
    </source>
</evidence>
<sequence>MTTLIGILTEQKCTLESGKVLGKKQSRQEWMVRGRNKYKRDKNDIERVMHYLDENSFEALREDKQADMEEDKEEKMVEIKDIEQVVENKDTKQHQSDEQDELIQYTQGEKDNRRNDEGRDDKKSEGTLVVYERRKEKVLYLSIRNDNPW</sequence>
<dbReference type="Proteomes" id="UP001371456">
    <property type="component" value="Unassembled WGS sequence"/>
</dbReference>
<accession>A0AAN8YCF4</accession>